<dbReference type="PROSITE" id="PS51388">
    <property type="entry name" value="GED"/>
    <property type="match status" value="1"/>
</dbReference>
<dbReference type="GO" id="GO:0048312">
    <property type="term" value="P:intracellular distribution of mitochondria"/>
    <property type="evidence" value="ECO:0007669"/>
    <property type="project" value="TreeGrafter"/>
</dbReference>
<dbReference type="GO" id="GO:0005739">
    <property type="term" value="C:mitochondrion"/>
    <property type="evidence" value="ECO:0007669"/>
    <property type="project" value="TreeGrafter"/>
</dbReference>
<dbReference type="PANTHER" id="PTHR11566:SF21">
    <property type="entry name" value="DYNAMIN RELATED PROTEIN 1, ISOFORM A"/>
    <property type="match status" value="1"/>
</dbReference>
<dbReference type="GO" id="GO:0005525">
    <property type="term" value="F:GTP binding"/>
    <property type="evidence" value="ECO:0007669"/>
    <property type="project" value="InterPro"/>
</dbReference>
<dbReference type="InterPro" id="IPR045063">
    <property type="entry name" value="Dynamin_N"/>
</dbReference>
<dbReference type="InterPro" id="IPR027417">
    <property type="entry name" value="P-loop_NTPase"/>
</dbReference>
<gene>
    <name evidence="4" type="ORF">FSARC_11988</name>
</gene>
<reference evidence="4" key="1">
    <citation type="journal article" date="2020" name="BMC Genomics">
        <title>Correction to: Identification and distribution of gene clusters required for synthesis of sphingolipid metabolism inhibitors in diverse species of the filamentous fungus Fusarium.</title>
        <authorList>
            <person name="Kim H.S."/>
            <person name="Lohmar J.M."/>
            <person name="Busman M."/>
            <person name="Brown D.W."/>
            <person name="Naumann T.A."/>
            <person name="Divon H.H."/>
            <person name="Lysoe E."/>
            <person name="Uhlig S."/>
            <person name="Proctor R.H."/>
        </authorList>
    </citation>
    <scope>NUCLEOTIDE SEQUENCE</scope>
    <source>
        <strain evidence="4">NRRL 20472</strain>
    </source>
</reference>
<organism evidence="4 5">
    <name type="scientific">Fusarium sarcochroum</name>
    <dbReference type="NCBI Taxonomy" id="1208366"/>
    <lineage>
        <taxon>Eukaryota</taxon>
        <taxon>Fungi</taxon>
        <taxon>Dikarya</taxon>
        <taxon>Ascomycota</taxon>
        <taxon>Pezizomycotina</taxon>
        <taxon>Sordariomycetes</taxon>
        <taxon>Hypocreomycetidae</taxon>
        <taxon>Hypocreales</taxon>
        <taxon>Nectriaceae</taxon>
        <taxon>Fusarium</taxon>
        <taxon>Fusarium lateritium species complex</taxon>
    </lineage>
</organism>
<protein>
    <recommendedName>
        <fullName evidence="6">GED domain-containing protein</fullName>
    </recommendedName>
</protein>
<evidence type="ECO:0008006" key="6">
    <source>
        <dbReference type="Google" id="ProtNLM"/>
    </source>
</evidence>
<feature type="domain" description="GED" evidence="2">
    <location>
        <begin position="604"/>
        <end position="688"/>
    </location>
</feature>
<feature type="coiled-coil region" evidence="1">
    <location>
        <begin position="289"/>
        <end position="316"/>
    </location>
</feature>
<dbReference type="GO" id="GO:0006897">
    <property type="term" value="P:endocytosis"/>
    <property type="evidence" value="ECO:0007669"/>
    <property type="project" value="TreeGrafter"/>
</dbReference>
<dbReference type="PROSITE" id="PS51718">
    <property type="entry name" value="G_DYNAMIN_2"/>
    <property type="match status" value="1"/>
</dbReference>
<dbReference type="GO" id="GO:0016020">
    <property type="term" value="C:membrane"/>
    <property type="evidence" value="ECO:0007669"/>
    <property type="project" value="TreeGrafter"/>
</dbReference>
<dbReference type="GO" id="GO:0003924">
    <property type="term" value="F:GTPase activity"/>
    <property type="evidence" value="ECO:0007669"/>
    <property type="project" value="TreeGrafter"/>
</dbReference>
<feature type="coiled-coil region" evidence="1">
    <location>
        <begin position="652"/>
        <end position="679"/>
    </location>
</feature>
<sequence length="688" mass="79254">MCGCQSTGKSSVLEAITEIPFPRDVSTCMKCVTAVTLCEGESLTNLVEIAIEPARDSSRERSERLTRFRKTSEGKKALEKIGEFLQAAERSIREGVEEDRFITQDTIHVKISSRNKRPLQLYDLPGLVGRDKGYAAKQAAEDIMRQYMKKPHAIILAVVRANGDTTGSETGVLEWCQKEYDPEGERSICVLTHPDQSGERAQDWISLLEKGALSEKSGFKGQWHVLRNWPTDQNISSSDRDQMELDFFEESPWASVPKEKRGAKSLRECLWKRLFSKLKQRLPEMSGDLNRQLNDIESQLQQLGSAEDDAKRVEAAYSRSTYDEYVSQNFSDGSAEYLKSGTANKDGQSGPESSAYLGSRIVDEGEQFRDSIDKYGHTWESFISPLNASHYPDLKSLSQPSRSIPEKWGTWRKTFSDQDTEIEEVSRRLTARRREASSWYLDSARISEFFWKMSESWKEISKWHVEEIMQYCGRYCKLMVPDGFACTWDRDDIPGFVNSKDIAQGYMEEHVFPQLNGRKRRALNEMYSLDEDRRRPIFSFDISYLGQQREFDNKQDYNSRNKAQIVMKEPGKGQGNGSVEPLEPRNLAVAGGRHRQKDNYDSSACKFVHAAVRYYEIARRQWITNVMIQVVERHILRDFGKVFPTKLSDELVKKLIEENPEHERKREELQRKKEEINILFGILTKEMG</sequence>
<dbReference type="GO" id="GO:0000266">
    <property type="term" value="P:mitochondrial fission"/>
    <property type="evidence" value="ECO:0007669"/>
    <property type="project" value="TreeGrafter"/>
</dbReference>
<evidence type="ECO:0000256" key="1">
    <source>
        <dbReference type="SAM" id="Coils"/>
    </source>
</evidence>
<dbReference type="Proteomes" id="UP000622797">
    <property type="component" value="Unassembled WGS sequence"/>
</dbReference>
<evidence type="ECO:0000259" key="3">
    <source>
        <dbReference type="PROSITE" id="PS51718"/>
    </source>
</evidence>
<name>A0A8H4TBW6_9HYPO</name>
<dbReference type="GO" id="GO:0008017">
    <property type="term" value="F:microtubule binding"/>
    <property type="evidence" value="ECO:0007669"/>
    <property type="project" value="TreeGrafter"/>
</dbReference>
<dbReference type="PANTHER" id="PTHR11566">
    <property type="entry name" value="DYNAMIN"/>
    <property type="match status" value="1"/>
</dbReference>
<accession>A0A8H4TBW6</accession>
<dbReference type="InterPro" id="IPR000375">
    <property type="entry name" value="Dynamin_stalk"/>
</dbReference>
<dbReference type="SUPFAM" id="SSF52540">
    <property type="entry name" value="P-loop containing nucleoside triphosphate hydrolases"/>
    <property type="match status" value="1"/>
</dbReference>
<dbReference type="AlphaFoldDB" id="A0A8H4TBW6"/>
<dbReference type="GO" id="GO:0016559">
    <property type="term" value="P:peroxisome fission"/>
    <property type="evidence" value="ECO:0007669"/>
    <property type="project" value="TreeGrafter"/>
</dbReference>
<evidence type="ECO:0000313" key="4">
    <source>
        <dbReference type="EMBL" id="KAF4954959.1"/>
    </source>
</evidence>
<dbReference type="Gene3D" id="3.40.50.300">
    <property type="entry name" value="P-loop containing nucleotide triphosphate hydrolases"/>
    <property type="match status" value="1"/>
</dbReference>
<dbReference type="Pfam" id="PF01031">
    <property type="entry name" value="Dynamin_M"/>
    <property type="match status" value="1"/>
</dbReference>
<dbReference type="Pfam" id="PF00350">
    <property type="entry name" value="Dynamin_N"/>
    <property type="match status" value="1"/>
</dbReference>
<feature type="domain" description="Dynamin-type G" evidence="3">
    <location>
        <begin position="1"/>
        <end position="283"/>
    </location>
</feature>
<dbReference type="OrthoDB" id="415706at2759"/>
<dbReference type="InterPro" id="IPR022812">
    <property type="entry name" value="Dynamin"/>
</dbReference>
<keyword evidence="1" id="KW-0175">Coiled coil</keyword>
<evidence type="ECO:0000259" key="2">
    <source>
        <dbReference type="PROSITE" id="PS51388"/>
    </source>
</evidence>
<dbReference type="EMBL" id="JABEXW010000796">
    <property type="protein sequence ID" value="KAF4954959.1"/>
    <property type="molecule type" value="Genomic_DNA"/>
</dbReference>
<dbReference type="InterPro" id="IPR030381">
    <property type="entry name" value="G_DYNAMIN_dom"/>
</dbReference>
<proteinExistence type="predicted"/>
<dbReference type="GO" id="GO:0005874">
    <property type="term" value="C:microtubule"/>
    <property type="evidence" value="ECO:0007669"/>
    <property type="project" value="TreeGrafter"/>
</dbReference>
<keyword evidence="5" id="KW-1185">Reference proteome</keyword>
<dbReference type="InterPro" id="IPR020850">
    <property type="entry name" value="GED_dom"/>
</dbReference>
<reference evidence="4" key="2">
    <citation type="submission" date="2020-05" db="EMBL/GenBank/DDBJ databases">
        <authorList>
            <person name="Kim H.-S."/>
            <person name="Proctor R.H."/>
            <person name="Brown D.W."/>
        </authorList>
    </citation>
    <scope>NUCLEOTIDE SEQUENCE</scope>
    <source>
        <strain evidence="4">NRRL 20472</strain>
    </source>
</reference>
<evidence type="ECO:0000313" key="5">
    <source>
        <dbReference type="Proteomes" id="UP000622797"/>
    </source>
</evidence>
<comment type="caution">
    <text evidence="4">The sequence shown here is derived from an EMBL/GenBank/DDBJ whole genome shotgun (WGS) entry which is preliminary data.</text>
</comment>